<dbReference type="AlphaFoldDB" id="K9HKD6"/>
<feature type="transmembrane region" description="Helical" evidence="5">
    <location>
        <begin position="87"/>
        <end position="108"/>
    </location>
</feature>
<comment type="subcellular location">
    <subcellularLocation>
        <location evidence="1">Membrane</location>
        <topology evidence="1">Multi-pass membrane protein</topology>
    </subcellularLocation>
</comment>
<evidence type="ECO:0000256" key="5">
    <source>
        <dbReference type="SAM" id="Phobius"/>
    </source>
</evidence>
<sequence length="297" mass="30220">MLLALSVLWGGSFFFVEVAVGAIPPLTLVLLRVGGCALVLWAVVAMTGGTMPARPEVWRAFLVMGLLNNAVPFSLIVWGQAHLSSSLAAILNATTPLFTVIVAGLVLADERMTPGRVAGVGFGFLGVVVLMGGGGWGEGGLLPYLACLGGAISYACAGVFGRRFQRLGVTPLQTAAGQVTASTLFLLPLALGVDRPWTLPAPGPEVVAAVAGLVVLSTALAYLLYFRILAVAGATNLLLVTFLIPVSAILLGIGILGEAIGLREVAGMAIIGIGLAAVDGRPAGRLKAAVRGEGSLT</sequence>
<dbReference type="PATRIC" id="fig|1238182.3.peg.1827"/>
<dbReference type="OrthoDB" id="9810556at2"/>
<dbReference type="GO" id="GO:0016020">
    <property type="term" value="C:membrane"/>
    <property type="evidence" value="ECO:0007669"/>
    <property type="project" value="UniProtKB-SubCell"/>
</dbReference>
<dbReference type="eggNOG" id="COG0697">
    <property type="taxonomic scope" value="Bacteria"/>
</dbReference>
<evidence type="ECO:0000313" key="7">
    <source>
        <dbReference type="EMBL" id="EKV30828.1"/>
    </source>
</evidence>
<proteinExistence type="predicted"/>
<name>K9HKD6_9PROT</name>
<gene>
    <name evidence="7" type="ORF">C882_4165</name>
</gene>
<feature type="transmembrane region" description="Helical" evidence="5">
    <location>
        <begin position="262"/>
        <end position="278"/>
    </location>
</feature>
<organism evidence="7 8">
    <name type="scientific">Caenispirillum salinarum AK4</name>
    <dbReference type="NCBI Taxonomy" id="1238182"/>
    <lineage>
        <taxon>Bacteria</taxon>
        <taxon>Pseudomonadati</taxon>
        <taxon>Pseudomonadota</taxon>
        <taxon>Alphaproteobacteria</taxon>
        <taxon>Rhodospirillales</taxon>
        <taxon>Novispirillaceae</taxon>
        <taxon>Caenispirillum</taxon>
    </lineage>
</organism>
<feature type="transmembrane region" description="Helical" evidence="5">
    <location>
        <begin position="61"/>
        <end position="81"/>
    </location>
</feature>
<evidence type="ECO:0000256" key="3">
    <source>
        <dbReference type="ARBA" id="ARBA00022989"/>
    </source>
</evidence>
<evidence type="ECO:0000313" key="8">
    <source>
        <dbReference type="Proteomes" id="UP000009881"/>
    </source>
</evidence>
<dbReference type="SUPFAM" id="SSF103481">
    <property type="entry name" value="Multidrug resistance efflux transporter EmrE"/>
    <property type="match status" value="2"/>
</dbReference>
<protein>
    <submittedName>
        <fullName evidence="7">Permease of the drug/metabolite transporter (DMT) superfamily</fullName>
    </submittedName>
</protein>
<accession>K9HKD6</accession>
<dbReference type="Pfam" id="PF00892">
    <property type="entry name" value="EamA"/>
    <property type="match status" value="2"/>
</dbReference>
<dbReference type="InterPro" id="IPR050638">
    <property type="entry name" value="AA-Vitamin_Transporters"/>
</dbReference>
<evidence type="ECO:0000256" key="2">
    <source>
        <dbReference type="ARBA" id="ARBA00022692"/>
    </source>
</evidence>
<feature type="transmembrane region" description="Helical" evidence="5">
    <location>
        <begin position="31"/>
        <end position="49"/>
    </location>
</feature>
<feature type="domain" description="EamA" evidence="6">
    <location>
        <begin position="2"/>
        <end position="131"/>
    </location>
</feature>
<dbReference type="InterPro" id="IPR037185">
    <property type="entry name" value="EmrE-like"/>
</dbReference>
<comment type="caution">
    <text evidence="7">The sequence shown here is derived from an EMBL/GenBank/DDBJ whole genome shotgun (WGS) entry which is preliminary data.</text>
</comment>
<keyword evidence="4 5" id="KW-0472">Membrane</keyword>
<feature type="domain" description="EamA" evidence="6">
    <location>
        <begin position="144"/>
        <end position="276"/>
    </location>
</feature>
<dbReference type="EMBL" id="ANHY01000007">
    <property type="protein sequence ID" value="EKV30828.1"/>
    <property type="molecule type" value="Genomic_DNA"/>
</dbReference>
<dbReference type="PANTHER" id="PTHR32322">
    <property type="entry name" value="INNER MEMBRANE TRANSPORTER"/>
    <property type="match status" value="1"/>
</dbReference>
<dbReference type="InterPro" id="IPR000620">
    <property type="entry name" value="EamA_dom"/>
</dbReference>
<evidence type="ECO:0000256" key="1">
    <source>
        <dbReference type="ARBA" id="ARBA00004141"/>
    </source>
</evidence>
<feature type="transmembrane region" description="Helical" evidence="5">
    <location>
        <begin position="237"/>
        <end position="256"/>
    </location>
</feature>
<reference evidence="7 8" key="1">
    <citation type="journal article" date="2013" name="Genome Announc.">
        <title>Draft Genome Sequence of an Alphaproteobacterium, Caenispirillum salinarum AK4(T), Isolated from a Solar Saltern.</title>
        <authorList>
            <person name="Khatri I."/>
            <person name="Singh A."/>
            <person name="Korpole S."/>
            <person name="Pinnaka A.K."/>
            <person name="Subramanian S."/>
        </authorList>
    </citation>
    <scope>NUCLEOTIDE SEQUENCE [LARGE SCALE GENOMIC DNA]</scope>
    <source>
        <strain evidence="7 8">AK4</strain>
    </source>
</reference>
<evidence type="ECO:0000259" key="6">
    <source>
        <dbReference type="Pfam" id="PF00892"/>
    </source>
</evidence>
<feature type="transmembrane region" description="Helical" evidence="5">
    <location>
        <begin position="142"/>
        <end position="160"/>
    </location>
</feature>
<dbReference type="PANTHER" id="PTHR32322:SF9">
    <property type="entry name" value="AMINO-ACID METABOLITE EFFLUX PUMP-RELATED"/>
    <property type="match status" value="1"/>
</dbReference>
<keyword evidence="3 5" id="KW-1133">Transmembrane helix</keyword>
<dbReference type="STRING" id="1238182.C882_4165"/>
<feature type="transmembrane region" description="Helical" evidence="5">
    <location>
        <begin position="172"/>
        <end position="191"/>
    </location>
</feature>
<evidence type="ECO:0000256" key="4">
    <source>
        <dbReference type="ARBA" id="ARBA00023136"/>
    </source>
</evidence>
<keyword evidence="8" id="KW-1185">Reference proteome</keyword>
<feature type="transmembrane region" description="Helical" evidence="5">
    <location>
        <begin position="206"/>
        <end position="225"/>
    </location>
</feature>
<dbReference type="Proteomes" id="UP000009881">
    <property type="component" value="Unassembled WGS sequence"/>
</dbReference>
<feature type="transmembrane region" description="Helical" evidence="5">
    <location>
        <begin position="117"/>
        <end position="136"/>
    </location>
</feature>
<keyword evidence="2 5" id="KW-0812">Transmembrane</keyword>